<dbReference type="InterPro" id="IPR002401">
    <property type="entry name" value="Cyt_P450_E_grp-I"/>
</dbReference>
<dbReference type="InterPro" id="IPR050121">
    <property type="entry name" value="Cytochrome_P450_monoxygenase"/>
</dbReference>
<dbReference type="SUPFAM" id="SSF48264">
    <property type="entry name" value="Cytochrome P450"/>
    <property type="match status" value="1"/>
</dbReference>
<dbReference type="PRINTS" id="PR00463">
    <property type="entry name" value="EP450I"/>
</dbReference>
<dbReference type="InterPro" id="IPR017972">
    <property type="entry name" value="Cyt_P450_CS"/>
</dbReference>
<keyword evidence="10" id="KW-0812">Transmembrane</keyword>
<dbReference type="Proteomes" id="UP000248423">
    <property type="component" value="Unassembled WGS sequence"/>
</dbReference>
<organism evidence="11 12">
    <name type="scientific">Aspergillus sclerotiicarbonarius (strain CBS 121057 / IBT 28362)</name>
    <dbReference type="NCBI Taxonomy" id="1448318"/>
    <lineage>
        <taxon>Eukaryota</taxon>
        <taxon>Fungi</taxon>
        <taxon>Dikarya</taxon>
        <taxon>Ascomycota</taxon>
        <taxon>Pezizomycotina</taxon>
        <taxon>Eurotiomycetes</taxon>
        <taxon>Eurotiomycetidae</taxon>
        <taxon>Eurotiales</taxon>
        <taxon>Aspergillaceae</taxon>
        <taxon>Aspergillus</taxon>
        <taxon>Aspergillus subgen. Circumdati</taxon>
    </lineage>
</organism>
<evidence type="ECO:0000256" key="7">
    <source>
        <dbReference type="ARBA" id="ARBA00023033"/>
    </source>
</evidence>
<keyword evidence="4 8" id="KW-0479">Metal-binding</keyword>
<dbReference type="GO" id="GO:0016705">
    <property type="term" value="F:oxidoreductase activity, acting on paired donors, with incorporation or reduction of molecular oxygen"/>
    <property type="evidence" value="ECO:0007669"/>
    <property type="project" value="InterPro"/>
</dbReference>
<proteinExistence type="inferred from homology"/>
<evidence type="ECO:0000256" key="4">
    <source>
        <dbReference type="ARBA" id="ARBA00022723"/>
    </source>
</evidence>
<dbReference type="STRING" id="1448318.A0A319EP16"/>
<comment type="cofactor">
    <cofactor evidence="1 8">
        <name>heme</name>
        <dbReference type="ChEBI" id="CHEBI:30413"/>
    </cofactor>
</comment>
<dbReference type="GO" id="GO:0004497">
    <property type="term" value="F:monooxygenase activity"/>
    <property type="evidence" value="ECO:0007669"/>
    <property type="project" value="UniProtKB-KW"/>
</dbReference>
<dbReference type="AlphaFoldDB" id="A0A319EP16"/>
<evidence type="ECO:0000313" key="11">
    <source>
        <dbReference type="EMBL" id="PYI09335.1"/>
    </source>
</evidence>
<dbReference type="OrthoDB" id="1470350at2759"/>
<gene>
    <name evidence="11" type="ORF">BO78DRAFT_415886</name>
</gene>
<keyword evidence="12" id="KW-1185">Reference proteome</keyword>
<feature type="transmembrane region" description="Helical" evidence="10">
    <location>
        <begin position="12"/>
        <end position="33"/>
    </location>
</feature>
<dbReference type="PANTHER" id="PTHR24305">
    <property type="entry name" value="CYTOCHROME P450"/>
    <property type="match status" value="1"/>
</dbReference>
<dbReference type="PROSITE" id="PS00086">
    <property type="entry name" value="CYTOCHROME_P450"/>
    <property type="match status" value="1"/>
</dbReference>
<keyword evidence="7 9" id="KW-0503">Monooxygenase</keyword>
<keyword evidence="10" id="KW-1133">Transmembrane helix</keyword>
<dbReference type="Pfam" id="PF00067">
    <property type="entry name" value="p450"/>
    <property type="match status" value="1"/>
</dbReference>
<dbReference type="CDD" id="cd11058">
    <property type="entry name" value="CYP60B-like"/>
    <property type="match status" value="1"/>
</dbReference>
<comment type="similarity">
    <text evidence="2 9">Belongs to the cytochrome P450 family.</text>
</comment>
<keyword evidence="10" id="KW-0472">Membrane</keyword>
<dbReference type="GO" id="GO:0005506">
    <property type="term" value="F:iron ion binding"/>
    <property type="evidence" value="ECO:0007669"/>
    <property type="project" value="InterPro"/>
</dbReference>
<dbReference type="VEuPathDB" id="FungiDB:BO78DRAFT_415886"/>
<evidence type="ECO:0000313" key="12">
    <source>
        <dbReference type="Proteomes" id="UP000248423"/>
    </source>
</evidence>
<name>A0A319EP16_ASPSB</name>
<dbReference type="PRINTS" id="PR00385">
    <property type="entry name" value="P450"/>
</dbReference>
<evidence type="ECO:0000256" key="8">
    <source>
        <dbReference type="PIRSR" id="PIRSR602401-1"/>
    </source>
</evidence>
<evidence type="ECO:0000256" key="10">
    <source>
        <dbReference type="SAM" id="Phobius"/>
    </source>
</evidence>
<dbReference type="PANTHER" id="PTHR24305:SF210">
    <property type="entry name" value="CYTOCHROME P450 MONOOXYGENASE ASQL-RELATED"/>
    <property type="match status" value="1"/>
</dbReference>
<evidence type="ECO:0000256" key="3">
    <source>
        <dbReference type="ARBA" id="ARBA00022617"/>
    </source>
</evidence>
<dbReference type="EMBL" id="KZ826328">
    <property type="protein sequence ID" value="PYI09335.1"/>
    <property type="molecule type" value="Genomic_DNA"/>
</dbReference>
<dbReference type="GO" id="GO:0020037">
    <property type="term" value="F:heme binding"/>
    <property type="evidence" value="ECO:0007669"/>
    <property type="project" value="InterPro"/>
</dbReference>
<dbReference type="InterPro" id="IPR001128">
    <property type="entry name" value="Cyt_P450"/>
</dbReference>
<feature type="binding site" description="axial binding residue" evidence="8">
    <location>
        <position position="441"/>
    </location>
    <ligand>
        <name>heme</name>
        <dbReference type="ChEBI" id="CHEBI:30413"/>
    </ligand>
    <ligandPart>
        <name>Fe</name>
        <dbReference type="ChEBI" id="CHEBI:18248"/>
    </ligandPart>
</feature>
<evidence type="ECO:0000256" key="1">
    <source>
        <dbReference type="ARBA" id="ARBA00001971"/>
    </source>
</evidence>
<accession>A0A319EP16</accession>
<keyword evidence="6 8" id="KW-0408">Iron</keyword>
<evidence type="ECO:0000256" key="9">
    <source>
        <dbReference type="RuleBase" id="RU000461"/>
    </source>
</evidence>
<evidence type="ECO:0000256" key="5">
    <source>
        <dbReference type="ARBA" id="ARBA00023002"/>
    </source>
</evidence>
<keyword evidence="5 9" id="KW-0560">Oxidoreductase</keyword>
<evidence type="ECO:0000256" key="2">
    <source>
        <dbReference type="ARBA" id="ARBA00010617"/>
    </source>
</evidence>
<dbReference type="InterPro" id="IPR036396">
    <property type="entry name" value="Cyt_P450_sf"/>
</dbReference>
<evidence type="ECO:0000256" key="6">
    <source>
        <dbReference type="ARBA" id="ARBA00023004"/>
    </source>
</evidence>
<protein>
    <submittedName>
        <fullName evidence="11">Benzoate 4-monooxygenase cytochrome P450</fullName>
    </submittedName>
</protein>
<keyword evidence="3 8" id="KW-0349">Heme</keyword>
<reference evidence="11 12" key="1">
    <citation type="submission" date="2018-02" db="EMBL/GenBank/DDBJ databases">
        <title>The genomes of Aspergillus section Nigri reveals drivers in fungal speciation.</title>
        <authorList>
            <consortium name="DOE Joint Genome Institute"/>
            <person name="Vesth T.C."/>
            <person name="Nybo J."/>
            <person name="Theobald S."/>
            <person name="Brandl J."/>
            <person name="Frisvad J.C."/>
            <person name="Nielsen K.F."/>
            <person name="Lyhne E.K."/>
            <person name="Kogle M.E."/>
            <person name="Kuo A."/>
            <person name="Riley R."/>
            <person name="Clum A."/>
            <person name="Nolan M."/>
            <person name="Lipzen A."/>
            <person name="Salamov A."/>
            <person name="Henrissat B."/>
            <person name="Wiebenga A."/>
            <person name="De vries R.P."/>
            <person name="Grigoriev I.V."/>
            <person name="Mortensen U.H."/>
            <person name="Andersen M.R."/>
            <person name="Baker S.E."/>
        </authorList>
    </citation>
    <scope>NUCLEOTIDE SEQUENCE [LARGE SCALE GENOMIC DNA]</scope>
    <source>
        <strain evidence="11 12">CBS 121057</strain>
    </source>
</reference>
<dbReference type="Gene3D" id="1.10.630.10">
    <property type="entry name" value="Cytochrome P450"/>
    <property type="match status" value="1"/>
</dbReference>
<sequence length="496" mass="56742">MAMFEVASFGPWGVGVGVVLTLLVAWGLSYVCYNVFFHPLRHYPGPALWAATRLPWCWYQAQGCLNHKLLELHRRYGQVVRVAPDELSYTSEEAWKAIYGPRSDEMGKDPVFSLRTPTGVQNILTADRPTHTRQRRLLSHAFSEKALREQEGIIQGYVDRLMEQLASRARDGPQNMVDWFTFIAYDLIRDLSFGEHFHCLDQGEYDPFVRSIRAISKELTFIQMFAYYGLLRLRQAFMPRAIAGARAQNMQRVVETVNRRVARDTDRKDFLHYILAAMETEKGMSGAEMNVNAFSFSIAGSESSATALSALTCFILTHREVYERLVAEIRGAFETCEQIEISSLTRLPYLNAVLQETLRIYPPVAVTLPRVVPANGATIDGQFVPAGVTVGVNHFACYHDPQNFDRPLDFLPERWLPECQEAFVDDHRGCFQPFSFGPRNCLGKNLAWAEMRLIAAKLLFRFELELSEESRWWLDGQTVFGFWVKPPLFVRLVSRE</sequence>